<evidence type="ECO:0000313" key="2">
    <source>
        <dbReference type="Proteomes" id="UP000663828"/>
    </source>
</evidence>
<reference evidence="1" key="1">
    <citation type="submission" date="2021-02" db="EMBL/GenBank/DDBJ databases">
        <authorList>
            <person name="Nowell W R."/>
        </authorList>
    </citation>
    <scope>NUCLEOTIDE SEQUENCE</scope>
</reference>
<feature type="non-terminal residue" evidence="1">
    <location>
        <position position="1"/>
    </location>
</feature>
<dbReference type="AlphaFoldDB" id="A0A816GWY9"/>
<evidence type="ECO:0000313" key="1">
    <source>
        <dbReference type="EMBL" id="CAF1680976.1"/>
    </source>
</evidence>
<organism evidence="1 2">
    <name type="scientific">Adineta ricciae</name>
    <name type="common">Rotifer</name>
    <dbReference type="NCBI Taxonomy" id="249248"/>
    <lineage>
        <taxon>Eukaryota</taxon>
        <taxon>Metazoa</taxon>
        <taxon>Spiralia</taxon>
        <taxon>Gnathifera</taxon>
        <taxon>Rotifera</taxon>
        <taxon>Eurotatoria</taxon>
        <taxon>Bdelloidea</taxon>
        <taxon>Adinetida</taxon>
        <taxon>Adinetidae</taxon>
        <taxon>Adineta</taxon>
    </lineage>
</organism>
<dbReference type="PANTHER" id="PTHR14009">
    <property type="entry name" value="LEUCINE ZIPPER-EF-HAND CONTAINING TRANSMEMBRANE PROTEIN"/>
    <property type="match status" value="1"/>
</dbReference>
<accession>A0A816GWY9</accession>
<gene>
    <name evidence="1" type="ORF">XAT740_LOCUS60548</name>
</gene>
<name>A0A816GWY9_ADIRI</name>
<proteinExistence type="predicted"/>
<dbReference type="InterPro" id="IPR044202">
    <property type="entry name" value="LETM1/MDM38-like"/>
</dbReference>
<dbReference type="GO" id="GO:0005743">
    <property type="term" value="C:mitochondrial inner membrane"/>
    <property type="evidence" value="ECO:0007669"/>
    <property type="project" value="InterPro"/>
</dbReference>
<protein>
    <submittedName>
        <fullName evidence="1">Uncharacterized protein</fullName>
    </submittedName>
</protein>
<dbReference type="GO" id="GO:0030003">
    <property type="term" value="P:intracellular monoatomic cation homeostasis"/>
    <property type="evidence" value="ECO:0007669"/>
    <property type="project" value="TreeGrafter"/>
</dbReference>
<sequence length="188" mass="21711">ITISFEYVFVIVIQSNNFDGMRFIKFNNRLLSISTVGRKTLPTITAYSNSSIYYRRSLLNKSNYVLAISSQHVHFFHTSSLHYDDQSKVERTVNLLKKDTGDKVKSVQTTSTEVTIPAIQSDASLVPTTTPVATIVKRKSLWQRIVHELKHYYNGFKLLFIETKIAFRLLRQVLNGHTLTRRERKQVS</sequence>
<dbReference type="Proteomes" id="UP000663828">
    <property type="component" value="Unassembled WGS sequence"/>
</dbReference>
<dbReference type="PANTHER" id="PTHR14009:SF1">
    <property type="entry name" value="MITOCHONDRIAL PROTON_CALCIUM EXCHANGER PROTEIN"/>
    <property type="match status" value="1"/>
</dbReference>
<keyword evidence="2" id="KW-1185">Reference proteome</keyword>
<comment type="caution">
    <text evidence="1">The sequence shown here is derived from an EMBL/GenBank/DDBJ whole genome shotgun (WGS) entry which is preliminary data.</text>
</comment>
<dbReference type="EMBL" id="CAJNOR010015043">
    <property type="protein sequence ID" value="CAF1680976.1"/>
    <property type="molecule type" value="Genomic_DNA"/>
</dbReference>